<dbReference type="PROSITE" id="PS50932">
    <property type="entry name" value="HTH_LACI_2"/>
    <property type="match status" value="1"/>
</dbReference>
<dbReference type="CDD" id="cd06267">
    <property type="entry name" value="PBP1_LacI_sugar_binding-like"/>
    <property type="match status" value="1"/>
</dbReference>
<proteinExistence type="predicted"/>
<gene>
    <name evidence="5" type="ORF">IAA16_09855</name>
</gene>
<dbReference type="PANTHER" id="PTHR30146:SF24">
    <property type="entry name" value="XYLOSE OPERON REGULATORY PROTEIN"/>
    <property type="match status" value="1"/>
</dbReference>
<keyword evidence="3" id="KW-0804">Transcription</keyword>
<evidence type="ECO:0000256" key="2">
    <source>
        <dbReference type="ARBA" id="ARBA00023125"/>
    </source>
</evidence>
<dbReference type="Pfam" id="PF13377">
    <property type="entry name" value="Peripla_BP_3"/>
    <property type="match status" value="1"/>
</dbReference>
<dbReference type="Proteomes" id="UP000823914">
    <property type="component" value="Unassembled WGS sequence"/>
</dbReference>
<evidence type="ECO:0000313" key="5">
    <source>
        <dbReference type="EMBL" id="MBU3850858.1"/>
    </source>
</evidence>
<protein>
    <submittedName>
        <fullName evidence="5">LacI family transcriptional regulator</fullName>
    </submittedName>
</protein>
<dbReference type="Gene3D" id="3.40.50.2300">
    <property type="match status" value="2"/>
</dbReference>
<dbReference type="InterPro" id="IPR028082">
    <property type="entry name" value="Peripla_BP_I"/>
</dbReference>
<evidence type="ECO:0000256" key="1">
    <source>
        <dbReference type="ARBA" id="ARBA00023015"/>
    </source>
</evidence>
<evidence type="ECO:0000256" key="3">
    <source>
        <dbReference type="ARBA" id="ARBA00023163"/>
    </source>
</evidence>
<organism evidence="5 6">
    <name type="scientific">Candidatus Treponema excrementipullorum</name>
    <dbReference type="NCBI Taxonomy" id="2838768"/>
    <lineage>
        <taxon>Bacteria</taxon>
        <taxon>Pseudomonadati</taxon>
        <taxon>Spirochaetota</taxon>
        <taxon>Spirochaetia</taxon>
        <taxon>Spirochaetales</taxon>
        <taxon>Treponemataceae</taxon>
        <taxon>Treponema</taxon>
    </lineage>
</organism>
<sequence>MAVTINDIASHLGISKSTVSKALNNASDVSTETKQLIMHTAVEMGYIVKKIRQSPKVCIFIENMDYQNPNQFGYGIVSGFRKMAKAENWTVDVHAVTPDFQRVHAYDFFMMREGYQASFVLGFTLLDPWMAEFHQTRFPTVLYDNYIKDNPNVASVGCDSAEGFELAVRHLVKLGHQKIGLISGPLESYILEARYQAYLAAMKKFGLEVKEDYIGLGYYVSESTKTYVPKLYEQGVTAILCSHDIRAISAMTECSDRNIRVPEDISIVGFDDLPIAAACNPPLTTVRQDRIALGKCAYYTMTSLLNDVPIGSILLRAPLIIRNSTGPVPVPRE</sequence>
<evidence type="ECO:0000313" key="6">
    <source>
        <dbReference type="Proteomes" id="UP000823914"/>
    </source>
</evidence>
<dbReference type="CDD" id="cd01392">
    <property type="entry name" value="HTH_LacI"/>
    <property type="match status" value="1"/>
</dbReference>
<reference evidence="5" key="2">
    <citation type="submission" date="2021-04" db="EMBL/GenBank/DDBJ databases">
        <authorList>
            <person name="Gilroy R."/>
        </authorList>
    </citation>
    <scope>NUCLEOTIDE SEQUENCE</scope>
    <source>
        <strain evidence="5">Gambia15-2214</strain>
    </source>
</reference>
<dbReference type="PANTHER" id="PTHR30146">
    <property type="entry name" value="LACI-RELATED TRANSCRIPTIONAL REPRESSOR"/>
    <property type="match status" value="1"/>
</dbReference>
<reference evidence="5" key="1">
    <citation type="journal article" date="2021" name="PeerJ">
        <title>Extensive microbial diversity within the chicken gut microbiome revealed by metagenomics and culture.</title>
        <authorList>
            <person name="Gilroy R."/>
            <person name="Ravi A."/>
            <person name="Getino M."/>
            <person name="Pursley I."/>
            <person name="Horton D.L."/>
            <person name="Alikhan N.F."/>
            <person name="Baker D."/>
            <person name="Gharbi K."/>
            <person name="Hall N."/>
            <person name="Watson M."/>
            <person name="Adriaenssens E.M."/>
            <person name="Foster-Nyarko E."/>
            <person name="Jarju S."/>
            <person name="Secka A."/>
            <person name="Antonio M."/>
            <person name="Oren A."/>
            <person name="Chaudhuri R.R."/>
            <person name="La Ragione R."/>
            <person name="Hildebrand F."/>
            <person name="Pallen M.J."/>
        </authorList>
    </citation>
    <scope>NUCLEOTIDE SEQUENCE</scope>
    <source>
        <strain evidence="5">Gambia15-2214</strain>
    </source>
</reference>
<feature type="domain" description="HTH lacI-type" evidence="4">
    <location>
        <begin position="3"/>
        <end position="57"/>
    </location>
</feature>
<dbReference type="SUPFAM" id="SSF47413">
    <property type="entry name" value="lambda repressor-like DNA-binding domains"/>
    <property type="match status" value="1"/>
</dbReference>
<dbReference type="InterPro" id="IPR046335">
    <property type="entry name" value="LacI/GalR-like_sensor"/>
</dbReference>
<accession>A0A9E2L4Y3</accession>
<dbReference type="SUPFAM" id="SSF53822">
    <property type="entry name" value="Periplasmic binding protein-like I"/>
    <property type="match status" value="1"/>
</dbReference>
<dbReference type="EMBL" id="JAHLFV010000226">
    <property type="protein sequence ID" value="MBU3850858.1"/>
    <property type="molecule type" value="Genomic_DNA"/>
</dbReference>
<dbReference type="InterPro" id="IPR010982">
    <property type="entry name" value="Lambda_DNA-bd_dom_sf"/>
</dbReference>
<dbReference type="Pfam" id="PF00356">
    <property type="entry name" value="LacI"/>
    <property type="match status" value="1"/>
</dbReference>
<dbReference type="SMART" id="SM00354">
    <property type="entry name" value="HTH_LACI"/>
    <property type="match status" value="1"/>
</dbReference>
<dbReference type="GO" id="GO:0000976">
    <property type="term" value="F:transcription cis-regulatory region binding"/>
    <property type="evidence" value="ECO:0007669"/>
    <property type="project" value="TreeGrafter"/>
</dbReference>
<dbReference type="Gene3D" id="1.10.260.40">
    <property type="entry name" value="lambda repressor-like DNA-binding domains"/>
    <property type="match status" value="1"/>
</dbReference>
<dbReference type="InterPro" id="IPR000843">
    <property type="entry name" value="HTH_LacI"/>
</dbReference>
<keyword evidence="2" id="KW-0238">DNA-binding</keyword>
<keyword evidence="1" id="KW-0805">Transcription regulation</keyword>
<evidence type="ECO:0000259" key="4">
    <source>
        <dbReference type="PROSITE" id="PS50932"/>
    </source>
</evidence>
<dbReference type="GO" id="GO:0003700">
    <property type="term" value="F:DNA-binding transcription factor activity"/>
    <property type="evidence" value="ECO:0007669"/>
    <property type="project" value="TreeGrafter"/>
</dbReference>
<name>A0A9E2L4Y3_9SPIR</name>
<comment type="caution">
    <text evidence="5">The sequence shown here is derived from an EMBL/GenBank/DDBJ whole genome shotgun (WGS) entry which is preliminary data.</text>
</comment>
<dbReference type="AlphaFoldDB" id="A0A9E2L4Y3"/>